<reference evidence="2 3" key="1">
    <citation type="submission" date="2016-04" db="EMBL/GenBank/DDBJ databases">
        <title>Genome analyses suggest a sexual origin of heterokaryosis in a supposedly ancient asexual fungus.</title>
        <authorList>
            <person name="Ropars J."/>
            <person name="Sedzielewska K."/>
            <person name="Noel J."/>
            <person name="Charron P."/>
            <person name="Farinelli L."/>
            <person name="Marton T."/>
            <person name="Kruger M."/>
            <person name="Pelin A."/>
            <person name="Brachmann A."/>
            <person name="Corradi N."/>
        </authorList>
    </citation>
    <scope>NUCLEOTIDE SEQUENCE [LARGE SCALE GENOMIC DNA]</scope>
    <source>
        <strain evidence="2 3">A5</strain>
    </source>
</reference>
<comment type="caution">
    <text evidence="2">The sequence shown here is derived from an EMBL/GenBank/DDBJ whole genome shotgun (WGS) entry which is preliminary data.</text>
</comment>
<evidence type="ECO:0000313" key="3">
    <source>
        <dbReference type="Proteomes" id="UP000232722"/>
    </source>
</evidence>
<gene>
    <name evidence="2" type="ORF">RhiirA5_350766</name>
</gene>
<dbReference type="AlphaFoldDB" id="A0A2N0Q4X1"/>
<feature type="region of interest" description="Disordered" evidence="1">
    <location>
        <begin position="1"/>
        <end position="52"/>
    </location>
</feature>
<evidence type="ECO:0000313" key="2">
    <source>
        <dbReference type="EMBL" id="PKC14117.1"/>
    </source>
</evidence>
<dbReference type="EMBL" id="LLXJ01000151">
    <property type="protein sequence ID" value="PKC14117.1"/>
    <property type="molecule type" value="Genomic_DNA"/>
</dbReference>
<reference evidence="2 3" key="2">
    <citation type="submission" date="2017-09" db="EMBL/GenBank/DDBJ databases">
        <title>Extensive intraspecific genome diversity in a model arbuscular mycorrhizal fungus.</title>
        <authorList>
            <person name="Chen E.C."/>
            <person name="Morin E."/>
            <person name="Beaudet D."/>
            <person name="Noel J."/>
            <person name="Ndikumana S."/>
            <person name="Charron P."/>
            <person name="St-Onge C."/>
            <person name="Giorgi J."/>
            <person name="Grigoriev I.V."/>
            <person name="Roux C."/>
            <person name="Martin F.M."/>
            <person name="Corradi N."/>
        </authorList>
    </citation>
    <scope>NUCLEOTIDE SEQUENCE [LARGE SCALE GENOMIC DNA]</scope>
    <source>
        <strain evidence="2 3">A5</strain>
    </source>
</reference>
<proteinExistence type="predicted"/>
<dbReference type="VEuPathDB" id="FungiDB:FUN_019464"/>
<dbReference type="VEuPathDB" id="FungiDB:RhiirA1_523194"/>
<dbReference type="Proteomes" id="UP000232722">
    <property type="component" value="Unassembled WGS sequence"/>
</dbReference>
<organism evidence="2 3">
    <name type="scientific">Rhizophagus irregularis</name>
    <dbReference type="NCBI Taxonomy" id="588596"/>
    <lineage>
        <taxon>Eukaryota</taxon>
        <taxon>Fungi</taxon>
        <taxon>Fungi incertae sedis</taxon>
        <taxon>Mucoromycota</taxon>
        <taxon>Glomeromycotina</taxon>
        <taxon>Glomeromycetes</taxon>
        <taxon>Glomerales</taxon>
        <taxon>Glomeraceae</taxon>
        <taxon>Rhizophagus</taxon>
    </lineage>
</organism>
<sequence>MLAAAQKRQDEARSKGVQKGGGKLSKKLEDQQKNPNQPDLVPSDSNLQWRTD</sequence>
<dbReference type="VEuPathDB" id="FungiDB:RhiirFUN_020915"/>
<evidence type="ECO:0000256" key="1">
    <source>
        <dbReference type="SAM" id="MobiDB-lite"/>
    </source>
</evidence>
<name>A0A2N0Q4X1_9GLOM</name>
<protein>
    <submittedName>
        <fullName evidence="2">Uncharacterized protein</fullName>
    </submittedName>
</protein>
<feature type="compositionally biased region" description="Polar residues" evidence="1">
    <location>
        <begin position="33"/>
        <end position="52"/>
    </location>
</feature>
<accession>A0A2N0Q4X1</accession>